<feature type="domain" description="Alpha-carbonic anhydrase" evidence="1">
    <location>
        <begin position="18"/>
        <end position="77"/>
    </location>
</feature>
<dbReference type="InterPro" id="IPR036398">
    <property type="entry name" value="CA_dom_sf"/>
</dbReference>
<dbReference type="Pfam" id="PF00194">
    <property type="entry name" value="Carb_anhydrase"/>
    <property type="match status" value="1"/>
</dbReference>
<reference evidence="2 3" key="1">
    <citation type="submission" date="2019-11" db="EMBL/GenBank/DDBJ databases">
        <title>Strigops habroptila (kakapo) genome, bStrHab1, primary haplotype, v2.</title>
        <authorList>
            <person name="Jarvis E.D."/>
            <person name="Howard J."/>
            <person name="Rhie A."/>
            <person name="Phillippy A."/>
            <person name="Korlach J."/>
            <person name="Digby A."/>
            <person name="Iorns D."/>
            <person name="Eason D."/>
            <person name="Robertson B."/>
            <person name="Raemaekers T."/>
            <person name="Howe K."/>
            <person name="Lewin H."/>
            <person name="Damas J."/>
            <person name="Hastie A."/>
            <person name="Tracey A."/>
            <person name="Chow W."/>
            <person name="Fedrigo O."/>
        </authorList>
    </citation>
    <scope>NUCLEOTIDE SEQUENCE [LARGE SCALE GENOMIC DNA]</scope>
</reference>
<evidence type="ECO:0000259" key="1">
    <source>
        <dbReference type="Pfam" id="PF00194"/>
    </source>
</evidence>
<evidence type="ECO:0000313" key="2">
    <source>
        <dbReference type="Ensembl" id="ENSSHBP00005007267.1"/>
    </source>
</evidence>
<dbReference type="InterPro" id="IPR001148">
    <property type="entry name" value="CA_dom"/>
</dbReference>
<dbReference type="Proteomes" id="UP000472266">
    <property type="component" value="Chromosome 1"/>
</dbReference>
<sequence length="82" mass="9640">VANLNWIRNFDYLFICLGPDHWQKLYPIANRDHQSPIKSKEVKKGVSLRLLQITWKCSICKEIVNVGHSFHRDFEDKDNQSG</sequence>
<dbReference type="Gene3D" id="3.10.200.10">
    <property type="entry name" value="Alpha carbonic anhydrase"/>
    <property type="match status" value="1"/>
</dbReference>
<protein>
    <recommendedName>
        <fullName evidence="1">Alpha-carbonic anhydrase domain-containing protein</fullName>
    </recommendedName>
</protein>
<organism evidence="2 3">
    <name type="scientific">Strigops habroptila</name>
    <name type="common">Kakapo</name>
    <dbReference type="NCBI Taxonomy" id="2489341"/>
    <lineage>
        <taxon>Eukaryota</taxon>
        <taxon>Metazoa</taxon>
        <taxon>Chordata</taxon>
        <taxon>Craniata</taxon>
        <taxon>Vertebrata</taxon>
        <taxon>Euteleostomi</taxon>
        <taxon>Archelosauria</taxon>
        <taxon>Archosauria</taxon>
        <taxon>Dinosauria</taxon>
        <taxon>Saurischia</taxon>
        <taxon>Theropoda</taxon>
        <taxon>Coelurosauria</taxon>
        <taxon>Aves</taxon>
        <taxon>Neognathae</taxon>
        <taxon>Neoaves</taxon>
        <taxon>Telluraves</taxon>
        <taxon>Australaves</taxon>
        <taxon>Psittaciformes</taxon>
        <taxon>Psittacidae</taxon>
        <taxon>Strigops</taxon>
    </lineage>
</organism>
<dbReference type="Ensembl" id="ENSSHBT00005008737.1">
    <property type="protein sequence ID" value="ENSSHBP00005007267.1"/>
    <property type="gene ID" value="ENSSHBG00005006357.1"/>
</dbReference>
<reference evidence="2" key="3">
    <citation type="submission" date="2025-09" db="UniProtKB">
        <authorList>
            <consortium name="Ensembl"/>
        </authorList>
    </citation>
    <scope>IDENTIFICATION</scope>
</reference>
<reference evidence="2" key="2">
    <citation type="submission" date="2025-08" db="UniProtKB">
        <authorList>
            <consortium name="Ensembl"/>
        </authorList>
    </citation>
    <scope>IDENTIFICATION</scope>
</reference>
<keyword evidence="3" id="KW-1185">Reference proteome</keyword>
<proteinExistence type="predicted"/>
<accession>A0A672TYA3</accession>
<dbReference type="GeneTree" id="ENSGT00940000161270"/>
<evidence type="ECO:0000313" key="3">
    <source>
        <dbReference type="Proteomes" id="UP000472266"/>
    </source>
</evidence>
<dbReference type="AlphaFoldDB" id="A0A672TYA3"/>
<dbReference type="InParanoid" id="A0A672TYA3"/>
<dbReference type="SUPFAM" id="SSF51069">
    <property type="entry name" value="Carbonic anhydrase"/>
    <property type="match status" value="1"/>
</dbReference>
<name>A0A672TYA3_STRHB</name>